<sequence length="194" mass="20242">MKRRAFIAGTAVLAAGSGCLEGGLDSNSSGDGDENDSDENDESAVELATVDAPGSQEGTIRVPSEGQIQLVNCIRITCPTSRAMLSRVGEAREELATAREVRPDGDVHVVSVVDEYSGSASSPSELSDWWAEQDGDWTLAVDEDGALFDTYTVTGTPTTLAVDGTGEVHWRDEGGTTASNLVDGVETALEASDS</sequence>
<dbReference type="Proteomes" id="UP000011657">
    <property type="component" value="Unassembled WGS sequence"/>
</dbReference>
<dbReference type="RefSeq" id="WP_008893467.1">
    <property type="nucleotide sequence ID" value="NZ_AOIS01000019.1"/>
</dbReference>
<keyword evidence="3" id="KW-1185">Reference proteome</keyword>
<proteinExistence type="predicted"/>
<evidence type="ECO:0000256" key="1">
    <source>
        <dbReference type="SAM" id="MobiDB-lite"/>
    </source>
</evidence>
<dbReference type="EMBL" id="AOIS01000019">
    <property type="protein sequence ID" value="ELZ21546.1"/>
    <property type="molecule type" value="Genomic_DNA"/>
</dbReference>
<dbReference type="AlphaFoldDB" id="M0CE62"/>
<name>M0CE62_9EURY</name>
<accession>M0CE62</accession>
<gene>
    <name evidence="2" type="ORF">C477_05691</name>
</gene>
<dbReference type="PATRIC" id="fig|1227488.3.peg.1127"/>
<dbReference type="SUPFAM" id="SSF52833">
    <property type="entry name" value="Thioredoxin-like"/>
    <property type="match status" value="1"/>
</dbReference>
<dbReference type="eggNOG" id="arCOG06181">
    <property type="taxonomic scope" value="Archaea"/>
</dbReference>
<feature type="region of interest" description="Disordered" evidence="1">
    <location>
        <begin position="22"/>
        <end position="58"/>
    </location>
</feature>
<evidence type="ECO:0000313" key="2">
    <source>
        <dbReference type="EMBL" id="ELZ21546.1"/>
    </source>
</evidence>
<dbReference type="PROSITE" id="PS51257">
    <property type="entry name" value="PROKAR_LIPOPROTEIN"/>
    <property type="match status" value="1"/>
</dbReference>
<organism evidence="2 3">
    <name type="scientific">Haloterrigena salina JCM 13891</name>
    <dbReference type="NCBI Taxonomy" id="1227488"/>
    <lineage>
        <taxon>Archaea</taxon>
        <taxon>Methanobacteriati</taxon>
        <taxon>Methanobacteriota</taxon>
        <taxon>Stenosarchaea group</taxon>
        <taxon>Halobacteria</taxon>
        <taxon>Halobacteriales</taxon>
        <taxon>Natrialbaceae</taxon>
        <taxon>Haloterrigena</taxon>
    </lineage>
</organism>
<protein>
    <recommendedName>
        <fullName evidence="4">Thioredoxin domain-containing protein</fullName>
    </recommendedName>
</protein>
<dbReference type="OrthoDB" id="115386at2157"/>
<comment type="caution">
    <text evidence="2">The sequence shown here is derived from an EMBL/GenBank/DDBJ whole genome shotgun (WGS) entry which is preliminary data.</text>
</comment>
<evidence type="ECO:0008006" key="4">
    <source>
        <dbReference type="Google" id="ProtNLM"/>
    </source>
</evidence>
<reference evidence="2 3" key="1">
    <citation type="journal article" date="2014" name="PLoS Genet.">
        <title>Phylogenetically driven sequencing of extremely halophilic archaea reveals strategies for static and dynamic osmo-response.</title>
        <authorList>
            <person name="Becker E.A."/>
            <person name="Seitzer P.M."/>
            <person name="Tritt A."/>
            <person name="Larsen D."/>
            <person name="Krusor M."/>
            <person name="Yao A.I."/>
            <person name="Wu D."/>
            <person name="Madern D."/>
            <person name="Eisen J.A."/>
            <person name="Darling A.E."/>
            <person name="Facciotti M.T."/>
        </authorList>
    </citation>
    <scope>NUCLEOTIDE SEQUENCE [LARGE SCALE GENOMIC DNA]</scope>
    <source>
        <strain evidence="2 3">JCM 13891</strain>
    </source>
</reference>
<dbReference type="Gene3D" id="3.40.30.10">
    <property type="entry name" value="Glutaredoxin"/>
    <property type="match status" value="1"/>
</dbReference>
<evidence type="ECO:0000313" key="3">
    <source>
        <dbReference type="Proteomes" id="UP000011657"/>
    </source>
</evidence>
<dbReference type="InterPro" id="IPR036249">
    <property type="entry name" value="Thioredoxin-like_sf"/>
</dbReference>
<feature type="compositionally biased region" description="Acidic residues" evidence="1">
    <location>
        <begin position="31"/>
        <end position="44"/>
    </location>
</feature>